<sequence length="271" mass="28852">MTSPAIAVHDLGGTGPTTLYAHATGFHALCWQPVAAHLPARHNLAYDARGHGDTPCDPEWMADWETYGADAVTVAASLQVHGPVLGIGHSMGGAALLMAAIAEPQLFRGLVVYEPIVMSSDMAPSMGGGNFLAAGARKRRSSFDSFDDAIANYSAKPPLNAFAPNCMQAYVRGGFAPGADGRVHLKCLPEHEARTYEAGGNHRTWDRLPELQIPVWVLCGKPEPMQPSSRTAALAERIPGARYIELDHLGHFGPMQAPAEIAEIVASFPLP</sequence>
<protein>
    <submittedName>
        <fullName evidence="2">Unannotated protein</fullName>
    </submittedName>
</protein>
<dbReference type="GO" id="GO:0016020">
    <property type="term" value="C:membrane"/>
    <property type="evidence" value="ECO:0007669"/>
    <property type="project" value="TreeGrafter"/>
</dbReference>
<dbReference type="SUPFAM" id="SSF53474">
    <property type="entry name" value="alpha/beta-Hydrolases"/>
    <property type="match status" value="1"/>
</dbReference>
<reference evidence="2" key="1">
    <citation type="submission" date="2020-05" db="EMBL/GenBank/DDBJ databases">
        <authorList>
            <person name="Chiriac C."/>
            <person name="Salcher M."/>
            <person name="Ghai R."/>
            <person name="Kavagutti S V."/>
        </authorList>
    </citation>
    <scope>NUCLEOTIDE SEQUENCE</scope>
</reference>
<name>A0A6J7E9I6_9ZZZZ</name>
<proteinExistence type="predicted"/>
<dbReference type="Pfam" id="PF12697">
    <property type="entry name" value="Abhydrolase_6"/>
    <property type="match status" value="1"/>
</dbReference>
<dbReference type="EMBL" id="CAFBLP010000031">
    <property type="protein sequence ID" value="CAB4879797.1"/>
    <property type="molecule type" value="Genomic_DNA"/>
</dbReference>
<dbReference type="InterPro" id="IPR050266">
    <property type="entry name" value="AB_hydrolase_sf"/>
</dbReference>
<evidence type="ECO:0000259" key="1">
    <source>
        <dbReference type="Pfam" id="PF12697"/>
    </source>
</evidence>
<organism evidence="2">
    <name type="scientific">freshwater metagenome</name>
    <dbReference type="NCBI Taxonomy" id="449393"/>
    <lineage>
        <taxon>unclassified sequences</taxon>
        <taxon>metagenomes</taxon>
        <taxon>ecological metagenomes</taxon>
    </lineage>
</organism>
<dbReference type="AlphaFoldDB" id="A0A6J7E9I6"/>
<dbReference type="PANTHER" id="PTHR43798">
    <property type="entry name" value="MONOACYLGLYCEROL LIPASE"/>
    <property type="match status" value="1"/>
</dbReference>
<feature type="domain" description="AB hydrolase-1" evidence="1">
    <location>
        <begin position="21"/>
        <end position="263"/>
    </location>
</feature>
<evidence type="ECO:0000313" key="2">
    <source>
        <dbReference type="EMBL" id="CAB4879797.1"/>
    </source>
</evidence>
<gene>
    <name evidence="2" type="ORF">UFOPK3376_01392</name>
</gene>
<dbReference type="Gene3D" id="3.40.50.1820">
    <property type="entry name" value="alpha/beta hydrolase"/>
    <property type="match status" value="1"/>
</dbReference>
<accession>A0A6J7E9I6</accession>
<dbReference type="InterPro" id="IPR000073">
    <property type="entry name" value="AB_hydrolase_1"/>
</dbReference>
<dbReference type="PANTHER" id="PTHR43798:SF33">
    <property type="entry name" value="HYDROLASE, PUTATIVE (AFU_ORTHOLOGUE AFUA_2G14860)-RELATED"/>
    <property type="match status" value="1"/>
</dbReference>
<dbReference type="InterPro" id="IPR029058">
    <property type="entry name" value="AB_hydrolase_fold"/>
</dbReference>